<reference evidence="1" key="1">
    <citation type="journal article" date="2025" name="Foods">
        <title>Unveiling the Microbial Signatures of Arabica Coffee Cherries: Insights into Ripeness Specific Diversity, Functional Traits, and Implications for Quality and Safety.</title>
        <authorList>
            <consortium name="RefSeq"/>
            <person name="Tenea G.N."/>
            <person name="Cifuentes V."/>
            <person name="Reyes P."/>
            <person name="Cevallos-Vallejos M."/>
        </authorList>
    </citation>
    <scope>NUCLEOTIDE SEQUENCE [LARGE SCALE GENOMIC DNA]</scope>
</reference>
<dbReference type="PANTHER" id="PTHR33223">
    <property type="entry name" value="CCHC-TYPE DOMAIN-CONTAINING PROTEIN"/>
    <property type="match status" value="1"/>
</dbReference>
<dbReference type="GeneID" id="113713960"/>
<dbReference type="RefSeq" id="XP_027093561.2">
    <property type="nucleotide sequence ID" value="XM_027237760.2"/>
</dbReference>
<proteinExistence type="predicted"/>
<dbReference type="PANTHER" id="PTHR33223:SF3">
    <property type="match status" value="1"/>
</dbReference>
<dbReference type="Proteomes" id="UP001652660">
    <property type="component" value="Chromosome 10c"/>
</dbReference>
<gene>
    <name evidence="2" type="primary">LOC113713960</name>
</gene>
<protein>
    <recommendedName>
        <fullName evidence="3">Retrotransposon gag domain-containing protein</fullName>
    </recommendedName>
</protein>
<dbReference type="AlphaFoldDB" id="A0A6P6UT91"/>
<accession>A0A6P6UT91</accession>
<name>A0A6P6UT91_COFAR</name>
<sequence>MANARTLRELAAPDLNQQPLCIIFPSLDDNTPFELKSSLIHLLPSFHGLPGEEPYKYLQEFDVVCNSMKLPSITEEQVKMRAFPFSLKDSAKNWLYYLPPGVLVNKTPRAAWELIEGIAKNSQQFDTREDVPIRKVNEVETSSIQQQLTDLTSFVRQLAVGNASQAKVCGICTGMGHSTEICPMIQEESAEQVNMIGHTPAPRKAYDP</sequence>
<keyword evidence="1" id="KW-1185">Reference proteome</keyword>
<evidence type="ECO:0000313" key="2">
    <source>
        <dbReference type="RefSeq" id="XP_027093561.2"/>
    </source>
</evidence>
<organism evidence="1 2">
    <name type="scientific">Coffea arabica</name>
    <name type="common">Arabian coffee</name>
    <dbReference type="NCBI Taxonomy" id="13443"/>
    <lineage>
        <taxon>Eukaryota</taxon>
        <taxon>Viridiplantae</taxon>
        <taxon>Streptophyta</taxon>
        <taxon>Embryophyta</taxon>
        <taxon>Tracheophyta</taxon>
        <taxon>Spermatophyta</taxon>
        <taxon>Magnoliopsida</taxon>
        <taxon>eudicotyledons</taxon>
        <taxon>Gunneridae</taxon>
        <taxon>Pentapetalae</taxon>
        <taxon>asterids</taxon>
        <taxon>lamiids</taxon>
        <taxon>Gentianales</taxon>
        <taxon>Rubiaceae</taxon>
        <taxon>Ixoroideae</taxon>
        <taxon>Gardenieae complex</taxon>
        <taxon>Bertiereae - Coffeeae clade</taxon>
        <taxon>Coffeeae</taxon>
        <taxon>Coffea</taxon>
    </lineage>
</organism>
<dbReference type="OrthoDB" id="1414696at2759"/>
<reference evidence="2" key="2">
    <citation type="submission" date="2025-08" db="UniProtKB">
        <authorList>
            <consortium name="RefSeq"/>
        </authorList>
    </citation>
    <scope>IDENTIFICATION</scope>
    <source>
        <tissue evidence="2">Leaves</tissue>
    </source>
</reference>
<evidence type="ECO:0008006" key="3">
    <source>
        <dbReference type="Google" id="ProtNLM"/>
    </source>
</evidence>
<evidence type="ECO:0000313" key="1">
    <source>
        <dbReference type="Proteomes" id="UP001652660"/>
    </source>
</evidence>